<dbReference type="InterPro" id="IPR041898">
    <property type="entry name" value="MAGE_WH1"/>
</dbReference>
<comment type="caution">
    <text evidence="3">The sequence shown here is derived from an EMBL/GenBank/DDBJ whole genome shotgun (WGS) entry which is preliminary data.</text>
</comment>
<organism evidence="3 4">
    <name type="scientific">Tieghemiomyces parasiticus</name>
    <dbReference type="NCBI Taxonomy" id="78921"/>
    <lineage>
        <taxon>Eukaryota</taxon>
        <taxon>Fungi</taxon>
        <taxon>Fungi incertae sedis</taxon>
        <taxon>Zoopagomycota</taxon>
        <taxon>Kickxellomycotina</taxon>
        <taxon>Dimargaritomycetes</taxon>
        <taxon>Dimargaritales</taxon>
        <taxon>Dimargaritaceae</taxon>
        <taxon>Tieghemiomyces</taxon>
    </lineage>
</organism>
<feature type="region of interest" description="Disordered" evidence="1">
    <location>
        <begin position="215"/>
        <end position="236"/>
    </location>
</feature>
<name>A0A9W7ZIT6_9FUNG</name>
<proteinExistence type="predicted"/>
<dbReference type="AlphaFoldDB" id="A0A9W7ZIT6"/>
<dbReference type="InterPro" id="IPR037445">
    <property type="entry name" value="MAGE"/>
</dbReference>
<dbReference type="Gene3D" id="1.10.10.1200">
    <property type="entry name" value="MAGE homology domain, winged helix WH1 motif"/>
    <property type="match status" value="1"/>
</dbReference>
<evidence type="ECO:0000313" key="3">
    <source>
        <dbReference type="EMBL" id="KAJ1909126.1"/>
    </source>
</evidence>
<dbReference type="Proteomes" id="UP001150569">
    <property type="component" value="Unassembled WGS sequence"/>
</dbReference>
<protein>
    <recommendedName>
        <fullName evidence="2">MAGE domain-containing protein</fullName>
    </recommendedName>
</protein>
<dbReference type="InterPro" id="IPR002190">
    <property type="entry name" value="MHD_dom"/>
</dbReference>
<feature type="domain" description="MAGE" evidence="2">
    <location>
        <begin position="20"/>
        <end position="80"/>
    </location>
</feature>
<keyword evidence="4" id="KW-1185">Reference proteome</keyword>
<dbReference type="EMBL" id="JANBPT010001259">
    <property type="protein sequence ID" value="KAJ1909126.1"/>
    <property type="molecule type" value="Genomic_DNA"/>
</dbReference>
<dbReference type="GO" id="GO:0006281">
    <property type="term" value="P:DNA repair"/>
    <property type="evidence" value="ECO:0007669"/>
    <property type="project" value="TreeGrafter"/>
</dbReference>
<reference evidence="3" key="1">
    <citation type="submission" date="2022-07" db="EMBL/GenBank/DDBJ databases">
        <title>Phylogenomic reconstructions and comparative analyses of Kickxellomycotina fungi.</title>
        <authorList>
            <person name="Reynolds N.K."/>
            <person name="Stajich J.E."/>
            <person name="Barry K."/>
            <person name="Grigoriev I.V."/>
            <person name="Crous P."/>
            <person name="Smith M.E."/>
        </authorList>
    </citation>
    <scope>NUCLEOTIDE SEQUENCE</scope>
    <source>
        <strain evidence="3">RSA 861</strain>
    </source>
</reference>
<evidence type="ECO:0000313" key="4">
    <source>
        <dbReference type="Proteomes" id="UP001150569"/>
    </source>
</evidence>
<dbReference type="InterPro" id="IPR041899">
    <property type="entry name" value="MAGE_WH2"/>
</dbReference>
<dbReference type="PROSITE" id="PS50838">
    <property type="entry name" value="MAGE"/>
    <property type="match status" value="1"/>
</dbReference>
<sequence>MEVDAHSSSGTTTPALSEAQDRRVNDLVRLALFSEYRKYPIKREDINRRILVDQTRTFPVIFTEAQKRLRHVFGLEMVELPARDKPGATQGNAVTRRAAQGKDKAPTAKTGFILRNLLAMRIPKAHPDLAEAEAGAVLHWGNENRMMGIVATILALIFLNQMAIPGERLEYYLQRLDLQVSSADRADEKYPFAAVLAPLVKQGYLERISLGARDGTGAGASGDTTGPRGGGGSGDAATQLVEYRWGPRAKVEYPPRRLAGFIAELYQASGQPIPETNAEDSPVPARS</sequence>
<dbReference type="OrthoDB" id="205198at2759"/>
<dbReference type="PANTHER" id="PTHR11736:SF14">
    <property type="entry name" value="NSE3 HOMOLOG, SMC5-SMC6 COMPLEX COMPONENT"/>
    <property type="match status" value="1"/>
</dbReference>
<dbReference type="Gene3D" id="1.10.10.1210">
    <property type="entry name" value="MAGE homology domain, winged helix WH2 motif"/>
    <property type="match status" value="1"/>
</dbReference>
<evidence type="ECO:0000259" key="2">
    <source>
        <dbReference type="PROSITE" id="PS50838"/>
    </source>
</evidence>
<dbReference type="PANTHER" id="PTHR11736">
    <property type="entry name" value="MELANOMA-ASSOCIATED ANTIGEN MAGE ANTIGEN"/>
    <property type="match status" value="1"/>
</dbReference>
<dbReference type="SMART" id="SM01373">
    <property type="entry name" value="MAGE"/>
    <property type="match status" value="1"/>
</dbReference>
<evidence type="ECO:0000256" key="1">
    <source>
        <dbReference type="SAM" id="MobiDB-lite"/>
    </source>
</evidence>
<dbReference type="GO" id="GO:0005634">
    <property type="term" value="C:nucleus"/>
    <property type="evidence" value="ECO:0007669"/>
    <property type="project" value="TreeGrafter"/>
</dbReference>
<accession>A0A9W7ZIT6</accession>
<dbReference type="Pfam" id="PF01454">
    <property type="entry name" value="MAGE"/>
    <property type="match status" value="1"/>
</dbReference>
<gene>
    <name evidence="3" type="ORF">IWQ60_011346</name>
</gene>